<proteinExistence type="predicted"/>
<feature type="non-terminal residue" evidence="1">
    <location>
        <position position="64"/>
    </location>
</feature>
<name>A0ABQ5KGL6_9EUKA</name>
<reference evidence="1" key="1">
    <citation type="submission" date="2022-03" db="EMBL/GenBank/DDBJ databases">
        <title>Draft genome sequence of Aduncisulcus paluster, a free-living microaerophilic Fornicata.</title>
        <authorList>
            <person name="Yuyama I."/>
            <person name="Kume K."/>
            <person name="Tamura T."/>
            <person name="Inagaki Y."/>
            <person name="Hashimoto T."/>
        </authorList>
    </citation>
    <scope>NUCLEOTIDE SEQUENCE</scope>
    <source>
        <strain evidence="1">NY0171</strain>
    </source>
</reference>
<accession>A0ABQ5KGL6</accession>
<dbReference type="SUPFAM" id="SSF53850">
    <property type="entry name" value="Periplasmic binding protein-like II"/>
    <property type="match status" value="1"/>
</dbReference>
<evidence type="ECO:0000313" key="2">
    <source>
        <dbReference type="Proteomes" id="UP001057375"/>
    </source>
</evidence>
<comment type="caution">
    <text evidence="1">The sequence shown here is derived from an EMBL/GenBank/DDBJ whole genome shotgun (WGS) entry which is preliminary data.</text>
</comment>
<dbReference type="Proteomes" id="UP001057375">
    <property type="component" value="Unassembled WGS sequence"/>
</dbReference>
<dbReference type="Gene3D" id="3.40.190.10">
    <property type="entry name" value="Periplasmic binding protein-like II"/>
    <property type="match status" value="1"/>
</dbReference>
<gene>
    <name evidence="1" type="ORF">ADUPG1_005747</name>
</gene>
<dbReference type="Pfam" id="PF13343">
    <property type="entry name" value="SBP_bac_6"/>
    <property type="match status" value="1"/>
</dbReference>
<protein>
    <submittedName>
        <fullName evidence="1">Fe(3+) ABC transporter substrate-binding protein</fullName>
    </submittedName>
</protein>
<sequence>MLSTYEDLTDSKWEGKVLVRSSSNIYNQSLLAAFIEINGEEAAKDWAAGLVKNMAREPQGNDRA</sequence>
<evidence type="ECO:0000313" key="1">
    <source>
        <dbReference type="EMBL" id="GKT31086.1"/>
    </source>
</evidence>
<organism evidence="1 2">
    <name type="scientific">Aduncisulcus paluster</name>
    <dbReference type="NCBI Taxonomy" id="2918883"/>
    <lineage>
        <taxon>Eukaryota</taxon>
        <taxon>Metamonada</taxon>
        <taxon>Carpediemonas-like organisms</taxon>
        <taxon>Aduncisulcus</taxon>
    </lineage>
</organism>
<dbReference type="EMBL" id="BQXS01009318">
    <property type="protein sequence ID" value="GKT31086.1"/>
    <property type="molecule type" value="Genomic_DNA"/>
</dbReference>
<keyword evidence="2" id="KW-1185">Reference proteome</keyword>